<feature type="transmembrane region" description="Helical" evidence="2">
    <location>
        <begin position="159"/>
        <end position="184"/>
    </location>
</feature>
<dbReference type="AlphaFoldDB" id="A0A7K1FSL0"/>
<evidence type="ECO:0000313" key="4">
    <source>
        <dbReference type="Proteomes" id="UP000460221"/>
    </source>
</evidence>
<feature type="region of interest" description="Disordered" evidence="1">
    <location>
        <begin position="1"/>
        <end position="77"/>
    </location>
</feature>
<evidence type="ECO:0000256" key="1">
    <source>
        <dbReference type="SAM" id="MobiDB-lite"/>
    </source>
</evidence>
<feature type="transmembrane region" description="Helical" evidence="2">
    <location>
        <begin position="111"/>
        <end position="139"/>
    </location>
</feature>
<feature type="transmembrane region" description="Helical" evidence="2">
    <location>
        <begin position="196"/>
        <end position="217"/>
    </location>
</feature>
<name>A0A7K1FSL0_9ACTN</name>
<dbReference type="RefSeq" id="WP_154771148.1">
    <property type="nucleotide sequence ID" value="NZ_WLYK01000016.1"/>
</dbReference>
<keyword evidence="2" id="KW-1133">Transmembrane helix</keyword>
<keyword evidence="2" id="KW-0472">Membrane</keyword>
<dbReference type="Proteomes" id="UP000460221">
    <property type="component" value="Unassembled WGS sequence"/>
</dbReference>
<comment type="caution">
    <text evidence="3">The sequence shown here is derived from an EMBL/GenBank/DDBJ whole genome shotgun (WGS) entry which is preliminary data.</text>
</comment>
<evidence type="ECO:0000256" key="2">
    <source>
        <dbReference type="SAM" id="Phobius"/>
    </source>
</evidence>
<accession>A0A7K1FSL0</accession>
<evidence type="ECO:0000313" key="3">
    <source>
        <dbReference type="EMBL" id="MTD17142.1"/>
    </source>
</evidence>
<protein>
    <submittedName>
        <fullName evidence="3">Uncharacterized protein</fullName>
    </submittedName>
</protein>
<keyword evidence="4" id="KW-1185">Reference proteome</keyword>
<feature type="compositionally biased region" description="Basic and acidic residues" evidence="1">
    <location>
        <begin position="1"/>
        <end position="20"/>
    </location>
</feature>
<gene>
    <name evidence="3" type="ORF">GIS00_24720</name>
</gene>
<feature type="transmembrane region" description="Helical" evidence="2">
    <location>
        <begin position="237"/>
        <end position="263"/>
    </location>
</feature>
<keyword evidence="2" id="KW-0812">Transmembrane</keyword>
<organism evidence="3 4">
    <name type="scientific">Nakamurella alba</name>
    <dbReference type="NCBI Taxonomy" id="2665158"/>
    <lineage>
        <taxon>Bacteria</taxon>
        <taxon>Bacillati</taxon>
        <taxon>Actinomycetota</taxon>
        <taxon>Actinomycetes</taxon>
        <taxon>Nakamurellales</taxon>
        <taxon>Nakamurellaceae</taxon>
        <taxon>Nakamurella</taxon>
    </lineage>
</organism>
<dbReference type="EMBL" id="WLYK01000016">
    <property type="protein sequence ID" value="MTD17142.1"/>
    <property type="molecule type" value="Genomic_DNA"/>
</dbReference>
<reference evidence="3 4" key="1">
    <citation type="submission" date="2019-11" db="EMBL/GenBank/DDBJ databases">
        <authorList>
            <person name="Jiang L.-Q."/>
        </authorList>
    </citation>
    <scope>NUCLEOTIDE SEQUENCE [LARGE SCALE GENOMIC DNA]</scope>
    <source>
        <strain evidence="3 4">YIM 132087</strain>
    </source>
</reference>
<proteinExistence type="predicted"/>
<sequence length="278" mass="28527">MSDPERHRGGDDPLELDHQAGHVAAAGHQGDDEPTIHQPAGDRSADAVPDPPAGQPAAGRWATVAASAGTDSEQPAARPFRHIASELGVDRESVINREKDRFGGIKIGSAFFGWVAAAGIAVLLTALLTAAGVVLSLSSDTTTADINNQAATGTGTAKTIGLIGALLLLLVLFAAYYCGGYVAGRMARFDGIKQGLAVWLWGIGFAAIIAVLVLIFGDKFNILSNLNLPGFPVNEGSMTATSIIAITAVVVITLGAALLGGVAGMRFHRKVDRAGLGA</sequence>